<keyword evidence="3" id="KW-1185">Reference proteome</keyword>
<dbReference type="EMBL" id="JBDFQZ010000011">
    <property type="protein sequence ID" value="KAK9678222.1"/>
    <property type="molecule type" value="Genomic_DNA"/>
</dbReference>
<reference evidence="2" key="1">
    <citation type="submission" date="2024-03" db="EMBL/GenBank/DDBJ databases">
        <title>WGS assembly of Saponaria officinalis var. Norfolk2.</title>
        <authorList>
            <person name="Jenkins J."/>
            <person name="Shu S."/>
            <person name="Grimwood J."/>
            <person name="Barry K."/>
            <person name="Goodstein D."/>
            <person name="Schmutz J."/>
            <person name="Leebens-Mack J."/>
            <person name="Osbourn A."/>
        </authorList>
    </citation>
    <scope>NUCLEOTIDE SEQUENCE [LARGE SCALE GENOMIC DNA]</scope>
    <source>
        <strain evidence="2">JIC</strain>
    </source>
</reference>
<protein>
    <recommendedName>
        <fullName evidence="1">Retrovirus-related Pol polyprotein from transposon TNT 1-94-like beta-barrel domain-containing protein</fullName>
    </recommendedName>
</protein>
<feature type="domain" description="Retrovirus-related Pol polyprotein from transposon TNT 1-94-like beta-barrel" evidence="1">
    <location>
        <begin position="53"/>
        <end position="127"/>
    </location>
</feature>
<comment type="caution">
    <text evidence="2">The sequence shown here is derived from an EMBL/GenBank/DDBJ whole genome shotgun (WGS) entry which is preliminary data.</text>
</comment>
<dbReference type="Pfam" id="PF22936">
    <property type="entry name" value="Pol_BBD"/>
    <property type="match status" value="1"/>
</dbReference>
<evidence type="ECO:0000259" key="1">
    <source>
        <dbReference type="Pfam" id="PF22936"/>
    </source>
</evidence>
<evidence type="ECO:0000313" key="2">
    <source>
        <dbReference type="EMBL" id="KAK9678222.1"/>
    </source>
</evidence>
<name>A0AAW1HPC9_SAPOF</name>
<evidence type="ECO:0000313" key="3">
    <source>
        <dbReference type="Proteomes" id="UP001443914"/>
    </source>
</evidence>
<gene>
    <name evidence="2" type="ORF">RND81_11G197300</name>
</gene>
<sequence length="225" mass="25044">MSTSTSNSSPVSSPLPNYDTYDDLSAITQNNTPLVIQSKSVFSASYLHSLTDWIVDTGASKHMTSQLNILHDITTLHKPIMVGLPDGTVKLVRRIGKMALTPLITLHKVLIVPDFRQNLLSVGRFIDDNHLQVVFTSTDCVLQDLSSKVSIGVAHRNGDLYWFRPTHSSFVCSTVDTPTCVFASNNVSDKSVSLHLFHSRMGHCSIDRIRHFHDTPVHNVNDFFL</sequence>
<dbReference type="InterPro" id="IPR054722">
    <property type="entry name" value="PolX-like_BBD"/>
</dbReference>
<organism evidence="2 3">
    <name type="scientific">Saponaria officinalis</name>
    <name type="common">Common soapwort</name>
    <name type="synonym">Lychnis saponaria</name>
    <dbReference type="NCBI Taxonomy" id="3572"/>
    <lineage>
        <taxon>Eukaryota</taxon>
        <taxon>Viridiplantae</taxon>
        <taxon>Streptophyta</taxon>
        <taxon>Embryophyta</taxon>
        <taxon>Tracheophyta</taxon>
        <taxon>Spermatophyta</taxon>
        <taxon>Magnoliopsida</taxon>
        <taxon>eudicotyledons</taxon>
        <taxon>Gunneridae</taxon>
        <taxon>Pentapetalae</taxon>
        <taxon>Caryophyllales</taxon>
        <taxon>Caryophyllaceae</taxon>
        <taxon>Caryophylleae</taxon>
        <taxon>Saponaria</taxon>
    </lineage>
</organism>
<accession>A0AAW1HPC9</accession>
<dbReference type="AlphaFoldDB" id="A0AAW1HPC9"/>
<proteinExistence type="predicted"/>
<dbReference type="Proteomes" id="UP001443914">
    <property type="component" value="Unassembled WGS sequence"/>
</dbReference>